<dbReference type="AlphaFoldDB" id="A0A4V0YDX3"/>
<feature type="domain" description="VOC" evidence="8">
    <location>
        <begin position="5"/>
        <end position="118"/>
    </location>
</feature>
<keyword evidence="4" id="KW-0677">Repeat</keyword>
<dbReference type="InterPro" id="IPR037523">
    <property type="entry name" value="VOC_core"/>
</dbReference>
<reference evidence="9 10" key="1">
    <citation type="submission" date="2019-01" db="EMBL/GenBank/DDBJ databases">
        <title>Genome sequencing of strain 2JSPR-7.</title>
        <authorList>
            <person name="Heo J."/>
            <person name="Kim S.-J."/>
            <person name="Kim J.-S."/>
            <person name="Hong S.-B."/>
            <person name="Kwon S.-W."/>
        </authorList>
    </citation>
    <scope>NUCLEOTIDE SEQUENCE [LARGE SCALE GENOMIC DNA]</scope>
    <source>
        <strain evidence="9 10">2JSPR-7</strain>
    </source>
</reference>
<keyword evidence="6 9" id="KW-0223">Dioxygenase</keyword>
<name>A0A4V0YDX3_9MICO</name>
<dbReference type="GO" id="GO:0018577">
    <property type="term" value="F:catechol 2,3-dioxygenase activity"/>
    <property type="evidence" value="ECO:0007669"/>
    <property type="project" value="UniProtKB-EC"/>
</dbReference>
<dbReference type="InterPro" id="IPR054560">
    <property type="entry name" value="XylE-like_N"/>
</dbReference>
<evidence type="ECO:0000256" key="7">
    <source>
        <dbReference type="ARBA" id="ARBA00023002"/>
    </source>
</evidence>
<evidence type="ECO:0000256" key="2">
    <source>
        <dbReference type="ARBA" id="ARBA00011881"/>
    </source>
</evidence>
<dbReference type="Pfam" id="PF00903">
    <property type="entry name" value="Glyoxalase"/>
    <property type="match status" value="1"/>
</dbReference>
<evidence type="ECO:0000256" key="3">
    <source>
        <dbReference type="ARBA" id="ARBA00022723"/>
    </source>
</evidence>
<dbReference type="InterPro" id="IPR004360">
    <property type="entry name" value="Glyas_Fos-R_dOase_dom"/>
</dbReference>
<dbReference type="EC" id="1.13.11.2" evidence="9"/>
<evidence type="ECO:0000256" key="1">
    <source>
        <dbReference type="ARBA" id="ARBA00008784"/>
    </source>
</evidence>
<dbReference type="Gene3D" id="3.10.180.10">
    <property type="entry name" value="2,3-Dihydroxybiphenyl 1,2-Dioxygenase, domain 1"/>
    <property type="match status" value="2"/>
</dbReference>
<gene>
    <name evidence="9" type="ORF">ET495_01780</name>
</gene>
<keyword evidence="5" id="KW-0058">Aromatic hydrocarbons catabolism</keyword>
<evidence type="ECO:0000313" key="10">
    <source>
        <dbReference type="Proteomes" id="UP000291758"/>
    </source>
</evidence>
<dbReference type="GO" id="GO:0008198">
    <property type="term" value="F:ferrous iron binding"/>
    <property type="evidence" value="ECO:0007669"/>
    <property type="project" value="InterPro"/>
</dbReference>
<evidence type="ECO:0000256" key="4">
    <source>
        <dbReference type="ARBA" id="ARBA00022737"/>
    </source>
</evidence>
<dbReference type="SUPFAM" id="SSF54593">
    <property type="entry name" value="Glyoxalase/Bleomycin resistance protein/Dihydroxybiphenyl dioxygenase"/>
    <property type="match status" value="1"/>
</dbReference>
<protein>
    <submittedName>
        <fullName evidence="9">Catechol 2,3-dioxygenase</fullName>
        <ecNumber evidence="9">1.13.11.2</ecNumber>
    </submittedName>
</protein>
<sequence length="307" mass="34560">MGVLRMGYIHIRVTDLDAAKKHYIDTLGFAPTLEVGRTVYLKGWDEWDHHSVVLEEGGVGVKKFGFKVESPDDIDIIENRARVFGVKTERMSRGDNPEVSEGLRITLPSTHVVEVYYEQTFVGNAVGSVNPESFPRHLAGIGAPRIDHALMVAEDVNANEKFFMDVMDFYQVERLVPDLDHTECSLATWLSVGNRGHDIAILGGPAGTDGKIHHFAFQLYGWSEVLRASDIMSMDDVQLDVGPTRHGITRGQTTYFFDPAGNRNEVFSDGYVAYRDRPTTLWTVDQLGKGIFYHKRQLNEEYTTVFT</sequence>
<keyword evidence="7 9" id="KW-0560">Oxidoreductase</keyword>
<keyword evidence="10" id="KW-1185">Reference proteome</keyword>
<dbReference type="Proteomes" id="UP000291758">
    <property type="component" value="Chromosome"/>
</dbReference>
<dbReference type="InterPro" id="IPR017624">
    <property type="entry name" value="Catechol_2-3_dOase"/>
</dbReference>
<comment type="subunit">
    <text evidence="2">Homotetramer.</text>
</comment>
<dbReference type="NCBIfam" id="TIGR03211">
    <property type="entry name" value="catechol_2_3"/>
    <property type="match status" value="1"/>
</dbReference>
<evidence type="ECO:0000259" key="8">
    <source>
        <dbReference type="PROSITE" id="PS51819"/>
    </source>
</evidence>
<dbReference type="Pfam" id="PF22247">
    <property type="entry name" value="Diox-like_N"/>
    <property type="match status" value="1"/>
</dbReference>
<comment type="similarity">
    <text evidence="1">Belongs to the extradiol ring-cleavage dioxygenase family.</text>
</comment>
<dbReference type="RefSeq" id="WP_129202133.1">
    <property type="nucleotide sequence ID" value="NZ_CP035495.1"/>
</dbReference>
<proteinExistence type="inferred from homology"/>
<dbReference type="InterPro" id="IPR029068">
    <property type="entry name" value="Glyas_Bleomycin-R_OHBP_Dase"/>
</dbReference>
<keyword evidence="3" id="KW-0479">Metal-binding</keyword>
<evidence type="ECO:0000256" key="6">
    <source>
        <dbReference type="ARBA" id="ARBA00022964"/>
    </source>
</evidence>
<evidence type="ECO:0000256" key="5">
    <source>
        <dbReference type="ARBA" id="ARBA00022797"/>
    </source>
</evidence>
<evidence type="ECO:0000313" key="9">
    <source>
        <dbReference type="EMBL" id="QAY62211.1"/>
    </source>
</evidence>
<organism evidence="9 10">
    <name type="scientific">Xylanimonas allomyrinae</name>
    <dbReference type="NCBI Taxonomy" id="2509459"/>
    <lineage>
        <taxon>Bacteria</taxon>
        <taxon>Bacillati</taxon>
        <taxon>Actinomycetota</taxon>
        <taxon>Actinomycetes</taxon>
        <taxon>Micrococcales</taxon>
        <taxon>Promicromonosporaceae</taxon>
        <taxon>Xylanimonas</taxon>
    </lineage>
</organism>
<feature type="domain" description="VOC" evidence="8">
    <location>
        <begin position="145"/>
        <end position="269"/>
    </location>
</feature>
<dbReference type="PROSITE" id="PS51819">
    <property type="entry name" value="VOC"/>
    <property type="match status" value="2"/>
</dbReference>
<dbReference type="KEGG" id="xyl:ET495_01780"/>
<accession>A0A4V0YDX3</accession>
<dbReference type="OrthoDB" id="317332at2"/>
<dbReference type="EMBL" id="CP035495">
    <property type="protein sequence ID" value="QAY62211.1"/>
    <property type="molecule type" value="Genomic_DNA"/>
</dbReference>